<dbReference type="PANTHER" id="PTHR39948:SF1">
    <property type="entry name" value="GEO11419P1"/>
    <property type="match status" value="1"/>
</dbReference>
<dbReference type="AlphaFoldDB" id="H2YJN1"/>
<reference evidence="2" key="3">
    <citation type="submission" date="2025-09" db="UniProtKB">
        <authorList>
            <consortium name="Ensembl"/>
        </authorList>
    </citation>
    <scope>IDENTIFICATION</scope>
</reference>
<evidence type="ECO:0000256" key="1">
    <source>
        <dbReference type="SAM" id="Phobius"/>
    </source>
</evidence>
<proteinExistence type="predicted"/>
<dbReference type="HOGENOM" id="CLU_185534_0_0_1"/>
<accession>H2YJN1</accession>
<keyword evidence="1" id="KW-0812">Transmembrane</keyword>
<keyword evidence="1" id="KW-0472">Membrane</keyword>
<name>H2YJN1_CIOSA</name>
<reference evidence="3" key="1">
    <citation type="submission" date="2003-08" db="EMBL/GenBank/DDBJ databases">
        <authorList>
            <person name="Birren B."/>
            <person name="Nusbaum C."/>
            <person name="Abebe A."/>
            <person name="Abouelleil A."/>
            <person name="Adekoya E."/>
            <person name="Ait-zahra M."/>
            <person name="Allen N."/>
            <person name="Allen T."/>
            <person name="An P."/>
            <person name="Anderson M."/>
            <person name="Anderson S."/>
            <person name="Arachchi H."/>
            <person name="Armbruster J."/>
            <person name="Bachantsang P."/>
            <person name="Baldwin J."/>
            <person name="Barry A."/>
            <person name="Bayul T."/>
            <person name="Blitshsteyn B."/>
            <person name="Bloom T."/>
            <person name="Blye J."/>
            <person name="Boguslavskiy L."/>
            <person name="Borowsky M."/>
            <person name="Boukhgalter B."/>
            <person name="Brunache A."/>
            <person name="Butler J."/>
            <person name="Calixte N."/>
            <person name="Calvo S."/>
            <person name="Camarata J."/>
            <person name="Campo K."/>
            <person name="Chang J."/>
            <person name="Cheshatsang Y."/>
            <person name="Citroen M."/>
            <person name="Collymore A."/>
            <person name="Considine T."/>
            <person name="Cook A."/>
            <person name="Cooke P."/>
            <person name="Corum B."/>
            <person name="Cuomo C."/>
            <person name="David R."/>
            <person name="Dawoe T."/>
            <person name="Degray S."/>
            <person name="Dodge S."/>
            <person name="Dooley K."/>
            <person name="Dorje P."/>
            <person name="Dorjee K."/>
            <person name="Dorris L."/>
            <person name="Duffey N."/>
            <person name="Dupes A."/>
            <person name="Elkins T."/>
            <person name="Engels R."/>
            <person name="Erickson J."/>
            <person name="Farina A."/>
            <person name="Faro S."/>
            <person name="Ferreira P."/>
            <person name="Fischer H."/>
            <person name="Fitzgerald M."/>
            <person name="Foley K."/>
            <person name="Gage D."/>
            <person name="Galagan J."/>
            <person name="Gearin G."/>
            <person name="Gnerre S."/>
            <person name="Gnirke A."/>
            <person name="Goyette A."/>
            <person name="Graham J."/>
            <person name="Grandbois E."/>
            <person name="Gyaltsen K."/>
            <person name="Hafez N."/>
            <person name="Hagopian D."/>
            <person name="Hagos B."/>
            <person name="Hall J."/>
            <person name="Hatcher B."/>
            <person name="Heller A."/>
            <person name="Higgins H."/>
            <person name="Honan T."/>
            <person name="Horn A."/>
            <person name="Houde N."/>
            <person name="Hughes L."/>
            <person name="Hulme W."/>
            <person name="Husby E."/>
            <person name="Iliev I."/>
            <person name="Jaffe D."/>
            <person name="Jones C."/>
            <person name="Kamal M."/>
            <person name="Kamat A."/>
            <person name="Kamvysselis M."/>
            <person name="Karlsson E."/>
            <person name="Kells C."/>
            <person name="Kieu A."/>
            <person name="Kisner P."/>
            <person name="Kodira C."/>
            <person name="Kulbokas E."/>
            <person name="Labutti K."/>
            <person name="Lama D."/>
            <person name="Landers T."/>
            <person name="Leger J."/>
            <person name="Levine S."/>
            <person name="Lewis D."/>
            <person name="Lewis T."/>
            <person name="Lindblad-toh K."/>
            <person name="Liu X."/>
            <person name="Lokyitsang T."/>
            <person name="Lokyitsang Y."/>
            <person name="Lucien O."/>
            <person name="Lui A."/>
            <person name="Ma L.J."/>
            <person name="Mabbitt R."/>
            <person name="Macdonald J."/>
            <person name="Maclean C."/>
            <person name="Major J."/>
            <person name="Manning J."/>
            <person name="Marabella R."/>
            <person name="Maru K."/>
            <person name="Matthews C."/>
            <person name="Mauceli E."/>
            <person name="Mccarthy M."/>
            <person name="Mcdonough S."/>
            <person name="Mcghee T."/>
            <person name="Meldrim J."/>
            <person name="Meneus L."/>
            <person name="Mesirov J."/>
            <person name="Mihalev A."/>
            <person name="Mihova T."/>
            <person name="Mikkelsen T."/>
            <person name="Mlenga V."/>
            <person name="Moru K."/>
            <person name="Mozes J."/>
            <person name="Mulrain L."/>
            <person name="Munson G."/>
            <person name="Naylor J."/>
            <person name="Newes C."/>
            <person name="Nguyen C."/>
            <person name="Nguyen N."/>
            <person name="Nguyen T."/>
            <person name="Nicol R."/>
            <person name="Nielsen C."/>
            <person name="Nizzari M."/>
            <person name="Norbu C."/>
            <person name="Norbu N."/>
            <person name="O'donnell P."/>
            <person name="Okoawo O."/>
            <person name="O'leary S."/>
            <person name="Omotosho B."/>
            <person name="O'neill K."/>
            <person name="Osman S."/>
            <person name="Parker S."/>
            <person name="Perrin D."/>
            <person name="Phunkhang P."/>
            <person name="Piqani B."/>
            <person name="Purcell S."/>
            <person name="Rachupka T."/>
            <person name="Ramasamy U."/>
            <person name="Rameau R."/>
            <person name="Ray V."/>
            <person name="Raymond C."/>
            <person name="Retta R."/>
            <person name="Richardson S."/>
            <person name="Rise C."/>
            <person name="Rodriguez J."/>
            <person name="Rogers J."/>
            <person name="Rogov P."/>
            <person name="Rutman M."/>
            <person name="Schupbach R."/>
            <person name="Seaman C."/>
            <person name="Settipalli S."/>
            <person name="Sharpe T."/>
            <person name="Sheridan J."/>
            <person name="Sherpa N."/>
            <person name="Shi J."/>
            <person name="Smirnov S."/>
            <person name="Smith C."/>
            <person name="Sougnez C."/>
            <person name="Spencer B."/>
            <person name="Stalker J."/>
            <person name="Stange-thomann N."/>
            <person name="Stavropoulos S."/>
            <person name="Stetson K."/>
            <person name="Stone C."/>
            <person name="Stone S."/>
            <person name="Stubbs M."/>
            <person name="Talamas J."/>
            <person name="Tchuinga P."/>
            <person name="Tenzing P."/>
            <person name="Tesfaye S."/>
            <person name="Theodore J."/>
            <person name="Thoulutsang Y."/>
            <person name="Topham K."/>
            <person name="Towey S."/>
            <person name="Tsamla T."/>
            <person name="Tsomo N."/>
            <person name="Vallee D."/>
            <person name="Vassiliev H."/>
            <person name="Venkataraman V."/>
            <person name="Vinson J."/>
            <person name="Vo A."/>
            <person name="Wade C."/>
            <person name="Wang S."/>
            <person name="Wangchuk T."/>
            <person name="Wangdi T."/>
            <person name="Whittaker C."/>
            <person name="Wilkinson J."/>
            <person name="Wu Y."/>
            <person name="Wyman D."/>
            <person name="Yadav S."/>
            <person name="Yang S."/>
            <person name="Yang X."/>
            <person name="Yeager S."/>
            <person name="Yee E."/>
            <person name="Young G."/>
            <person name="Zainoun J."/>
            <person name="Zembeck L."/>
            <person name="Zimmer A."/>
            <person name="Zody M."/>
            <person name="Lander E."/>
        </authorList>
    </citation>
    <scope>NUCLEOTIDE SEQUENCE [LARGE SCALE GENOMIC DNA]</scope>
</reference>
<evidence type="ECO:0000313" key="3">
    <source>
        <dbReference type="Proteomes" id="UP000007875"/>
    </source>
</evidence>
<feature type="transmembrane region" description="Helical" evidence="1">
    <location>
        <begin position="6"/>
        <end position="33"/>
    </location>
</feature>
<dbReference type="Proteomes" id="UP000007875">
    <property type="component" value="Unassembled WGS sequence"/>
</dbReference>
<evidence type="ECO:0000313" key="2">
    <source>
        <dbReference type="Ensembl" id="ENSCSAVP00000005530.1"/>
    </source>
</evidence>
<keyword evidence="3" id="KW-1185">Reference proteome</keyword>
<sequence length="72" mass="7896">MANCTWMWTIFWLFALLLIGIPVGFLCAILWIIMSPFTACISGCGDCVSVLQTGLNIPQSWAHNMVGQKSAC</sequence>
<dbReference type="Ensembl" id="ENSCSAVT00000005604.1">
    <property type="protein sequence ID" value="ENSCSAVP00000005530.1"/>
    <property type="gene ID" value="ENSCSAVG00000003308.1"/>
</dbReference>
<dbReference type="InParanoid" id="H2YJN1"/>
<keyword evidence="1" id="KW-1133">Transmembrane helix</keyword>
<protein>
    <submittedName>
        <fullName evidence="2">Uncharacterized protein</fullName>
    </submittedName>
</protein>
<dbReference type="OMA" id="CSWLWSI"/>
<reference evidence="2" key="2">
    <citation type="submission" date="2025-08" db="UniProtKB">
        <authorList>
            <consortium name="Ensembl"/>
        </authorList>
    </citation>
    <scope>IDENTIFICATION</scope>
</reference>
<organism evidence="2 3">
    <name type="scientific">Ciona savignyi</name>
    <name type="common">Pacific transparent sea squirt</name>
    <dbReference type="NCBI Taxonomy" id="51511"/>
    <lineage>
        <taxon>Eukaryota</taxon>
        <taxon>Metazoa</taxon>
        <taxon>Chordata</taxon>
        <taxon>Tunicata</taxon>
        <taxon>Ascidiacea</taxon>
        <taxon>Phlebobranchia</taxon>
        <taxon>Cionidae</taxon>
        <taxon>Ciona</taxon>
    </lineage>
</organism>
<dbReference type="PANTHER" id="PTHR39948">
    <property type="entry name" value="GEO11419P1"/>
    <property type="match status" value="1"/>
</dbReference>